<evidence type="ECO:0000313" key="2">
    <source>
        <dbReference type="Proteomes" id="UP001385892"/>
    </source>
</evidence>
<protein>
    <submittedName>
        <fullName evidence="1">Uncharacterized protein</fullName>
    </submittedName>
</protein>
<comment type="caution">
    <text evidence="1">The sequence shown here is derived from an EMBL/GenBank/DDBJ whole genome shotgun (WGS) entry which is preliminary data.</text>
</comment>
<accession>A0ABU8WWG4</accession>
<organism evidence="1 2">
    <name type="scientific">Variovorax rhizosphaerae</name>
    <dbReference type="NCBI Taxonomy" id="1836200"/>
    <lineage>
        <taxon>Bacteria</taxon>
        <taxon>Pseudomonadati</taxon>
        <taxon>Pseudomonadota</taxon>
        <taxon>Betaproteobacteria</taxon>
        <taxon>Burkholderiales</taxon>
        <taxon>Comamonadaceae</taxon>
        <taxon>Variovorax</taxon>
    </lineage>
</organism>
<keyword evidence="2" id="KW-1185">Reference proteome</keyword>
<evidence type="ECO:0000313" key="1">
    <source>
        <dbReference type="EMBL" id="MEJ8851877.1"/>
    </source>
</evidence>
<name>A0ABU8WWG4_9BURK</name>
<dbReference type="Proteomes" id="UP001385892">
    <property type="component" value="Unassembled WGS sequence"/>
</dbReference>
<gene>
    <name evidence="1" type="ORF">WKW82_34980</name>
</gene>
<sequence length="98" mass="11321">MATTRRVRKTAPELELPGNEVSQVEFIGLLQKRAVHELVIVEFAPNLYRIEAIIAWRTGRWTLTGWRAPRNFRSLETLVRQLKTMGATHTVTRLELLP</sequence>
<dbReference type="EMBL" id="JBBKZT010000028">
    <property type="protein sequence ID" value="MEJ8851877.1"/>
    <property type="molecule type" value="Genomic_DNA"/>
</dbReference>
<proteinExistence type="predicted"/>
<reference evidence="1 2" key="1">
    <citation type="submission" date="2024-03" db="EMBL/GenBank/DDBJ databases">
        <title>Novel species of the genus Variovorax.</title>
        <authorList>
            <person name="Liu Q."/>
            <person name="Xin Y.-H."/>
        </authorList>
    </citation>
    <scope>NUCLEOTIDE SEQUENCE [LARGE SCALE GENOMIC DNA]</scope>
    <source>
        <strain evidence="1 2">KACC 18900</strain>
    </source>
</reference>
<dbReference type="RefSeq" id="WP_340347744.1">
    <property type="nucleotide sequence ID" value="NZ_JBBKZT010000028.1"/>
</dbReference>